<feature type="chain" id="PRO_5046985189" evidence="2">
    <location>
        <begin position="17"/>
        <end position="378"/>
    </location>
</feature>
<evidence type="ECO:0000256" key="2">
    <source>
        <dbReference type="SAM" id="SignalP"/>
    </source>
</evidence>
<sequence length="378" mass="40177">MKLTALLLSLSLTASAAIAQSDAASEARDAARDLEEAAVALQQAESSRNRIKALTQVVQSYEDGLAALREGLRRAVIRQQRLEAQLVQQEAEIARLIGVLQTLGNNNSPTLFLHPQGPTGTARAGMMLADVMPALNAEAAELRDALQEVRILRELQLGAADTLQSGLDGAQAARTALSKAISDRTDPPKRFIEDPVQTALLIAATETLEGFASGLTDMSPEPEGLAPLPDISHRRGKLDLPLEAEILLYPDETDASGVTRPGITLATRANTLVSSPVAATIRYRGPLLDLDNVMVLEPQPGLLFVFAGLGAVFGEVGEVIPTGAPLGLMGGNDPKIDAILSQSGEGSGQDRTETLYIEVRDGKTPVDPSEWFNINKDR</sequence>
<organism evidence="3 4">
    <name type="scientific">Cognatishimia coralii</name>
    <dbReference type="NCBI Taxonomy" id="3083254"/>
    <lineage>
        <taxon>Bacteria</taxon>
        <taxon>Pseudomonadati</taxon>
        <taxon>Pseudomonadota</taxon>
        <taxon>Alphaproteobacteria</taxon>
        <taxon>Rhodobacterales</taxon>
        <taxon>Paracoccaceae</taxon>
        <taxon>Cognatishimia</taxon>
    </lineage>
</organism>
<dbReference type="InterPro" id="IPR011055">
    <property type="entry name" value="Dup_hybrid_motif"/>
</dbReference>
<evidence type="ECO:0000313" key="3">
    <source>
        <dbReference type="EMBL" id="MEJ5218805.1"/>
    </source>
</evidence>
<gene>
    <name evidence="3" type="ORF">WG622_11160</name>
</gene>
<name>A0ABU8QHA6_9RHOB</name>
<protein>
    <submittedName>
        <fullName evidence="3">Peptidase M23</fullName>
    </submittedName>
</protein>
<keyword evidence="1" id="KW-0175">Coiled coil</keyword>
<dbReference type="Proteomes" id="UP001368270">
    <property type="component" value="Unassembled WGS sequence"/>
</dbReference>
<evidence type="ECO:0000256" key="1">
    <source>
        <dbReference type="SAM" id="Coils"/>
    </source>
</evidence>
<reference evidence="3 4" key="1">
    <citation type="submission" date="2024-03" db="EMBL/GenBank/DDBJ databases">
        <title>Cognatishimia coralii sp. nov., a marine bacterium isolated from coral surrounding seawater.</title>
        <authorList>
            <person name="Liu X."/>
            <person name="Liu S."/>
            <person name="Sun H."/>
            <person name="Zhang Y."/>
        </authorList>
    </citation>
    <scope>NUCLEOTIDE SEQUENCE [LARGE SCALE GENOMIC DNA]</scope>
    <source>
        <strain evidence="3 4">D5M38</strain>
    </source>
</reference>
<comment type="caution">
    <text evidence="3">The sequence shown here is derived from an EMBL/GenBank/DDBJ whole genome shotgun (WGS) entry which is preliminary data.</text>
</comment>
<keyword evidence="4" id="KW-1185">Reference proteome</keyword>
<dbReference type="SUPFAM" id="SSF51261">
    <property type="entry name" value="Duplicated hybrid motif"/>
    <property type="match status" value="1"/>
</dbReference>
<accession>A0ABU8QHA6</accession>
<feature type="coiled-coil region" evidence="1">
    <location>
        <begin position="24"/>
        <end position="99"/>
    </location>
</feature>
<evidence type="ECO:0000313" key="4">
    <source>
        <dbReference type="Proteomes" id="UP001368270"/>
    </source>
</evidence>
<dbReference type="EMBL" id="JBBGAZ010000005">
    <property type="protein sequence ID" value="MEJ5218805.1"/>
    <property type="molecule type" value="Genomic_DNA"/>
</dbReference>
<dbReference type="RefSeq" id="WP_339403647.1">
    <property type="nucleotide sequence ID" value="NZ_JBBGAZ010000005.1"/>
</dbReference>
<dbReference type="Gene3D" id="2.70.70.10">
    <property type="entry name" value="Glucose Permease (Domain IIA)"/>
    <property type="match status" value="1"/>
</dbReference>
<feature type="signal peptide" evidence="2">
    <location>
        <begin position="1"/>
        <end position="16"/>
    </location>
</feature>
<proteinExistence type="predicted"/>
<keyword evidence="2" id="KW-0732">Signal</keyword>